<evidence type="ECO:0000313" key="3">
    <source>
        <dbReference type="Proteomes" id="UP000250235"/>
    </source>
</evidence>
<name>A0A2Z7B750_9LAMI</name>
<protein>
    <submittedName>
        <fullName evidence="2">Uncharacterized protein</fullName>
    </submittedName>
</protein>
<feature type="compositionally biased region" description="Low complexity" evidence="1">
    <location>
        <begin position="38"/>
        <end position="48"/>
    </location>
</feature>
<sequence>MRIRPPELETSICDAKVCPSAGSQQAAAPSHGRGGQSRGRSPQFQQPRIGETQFRPFQ</sequence>
<feature type="compositionally biased region" description="Low complexity" evidence="1">
    <location>
        <begin position="20"/>
        <end position="31"/>
    </location>
</feature>
<accession>A0A2Z7B750</accession>
<dbReference type="EMBL" id="KV009173">
    <property type="protein sequence ID" value="KZV29768.1"/>
    <property type="molecule type" value="Genomic_DNA"/>
</dbReference>
<evidence type="ECO:0000313" key="2">
    <source>
        <dbReference type="EMBL" id="KZV29768.1"/>
    </source>
</evidence>
<gene>
    <name evidence="2" type="ORF">F511_17611</name>
</gene>
<dbReference type="AlphaFoldDB" id="A0A2Z7B750"/>
<keyword evidence="3" id="KW-1185">Reference proteome</keyword>
<reference evidence="2 3" key="1">
    <citation type="journal article" date="2015" name="Proc. Natl. Acad. Sci. U.S.A.">
        <title>The resurrection genome of Boea hygrometrica: A blueprint for survival of dehydration.</title>
        <authorList>
            <person name="Xiao L."/>
            <person name="Yang G."/>
            <person name="Zhang L."/>
            <person name="Yang X."/>
            <person name="Zhao S."/>
            <person name="Ji Z."/>
            <person name="Zhou Q."/>
            <person name="Hu M."/>
            <person name="Wang Y."/>
            <person name="Chen M."/>
            <person name="Xu Y."/>
            <person name="Jin H."/>
            <person name="Xiao X."/>
            <person name="Hu G."/>
            <person name="Bao F."/>
            <person name="Hu Y."/>
            <person name="Wan P."/>
            <person name="Li L."/>
            <person name="Deng X."/>
            <person name="Kuang T."/>
            <person name="Xiang C."/>
            <person name="Zhu J.K."/>
            <person name="Oliver M.J."/>
            <person name="He Y."/>
        </authorList>
    </citation>
    <scope>NUCLEOTIDE SEQUENCE [LARGE SCALE GENOMIC DNA]</scope>
    <source>
        <strain evidence="3">cv. XS01</strain>
    </source>
</reference>
<dbReference type="Proteomes" id="UP000250235">
    <property type="component" value="Unassembled WGS sequence"/>
</dbReference>
<feature type="region of interest" description="Disordered" evidence="1">
    <location>
        <begin position="20"/>
        <end position="58"/>
    </location>
</feature>
<evidence type="ECO:0000256" key="1">
    <source>
        <dbReference type="SAM" id="MobiDB-lite"/>
    </source>
</evidence>
<organism evidence="2 3">
    <name type="scientific">Dorcoceras hygrometricum</name>
    <dbReference type="NCBI Taxonomy" id="472368"/>
    <lineage>
        <taxon>Eukaryota</taxon>
        <taxon>Viridiplantae</taxon>
        <taxon>Streptophyta</taxon>
        <taxon>Embryophyta</taxon>
        <taxon>Tracheophyta</taxon>
        <taxon>Spermatophyta</taxon>
        <taxon>Magnoliopsida</taxon>
        <taxon>eudicotyledons</taxon>
        <taxon>Gunneridae</taxon>
        <taxon>Pentapetalae</taxon>
        <taxon>asterids</taxon>
        <taxon>lamiids</taxon>
        <taxon>Lamiales</taxon>
        <taxon>Gesneriaceae</taxon>
        <taxon>Didymocarpoideae</taxon>
        <taxon>Trichosporeae</taxon>
        <taxon>Loxocarpinae</taxon>
        <taxon>Dorcoceras</taxon>
    </lineage>
</organism>
<proteinExistence type="predicted"/>